<keyword evidence="1" id="KW-0812">Transmembrane</keyword>
<evidence type="ECO:0000313" key="2">
    <source>
        <dbReference type="EMBL" id="ATC33133.1"/>
    </source>
</evidence>
<accession>A0A290N0Q9</accession>
<keyword evidence="1" id="KW-1133">Transmembrane helix</keyword>
<dbReference type="InterPro" id="IPR009495">
    <property type="entry name" value="NrsF"/>
</dbReference>
<gene>
    <name evidence="2" type="ORF">CA606_12810</name>
</gene>
<feature type="transmembrane region" description="Helical" evidence="1">
    <location>
        <begin position="190"/>
        <end position="210"/>
    </location>
</feature>
<protein>
    <submittedName>
        <fullName evidence="2">DUF1109 domain-containing protein</fullName>
    </submittedName>
</protein>
<feature type="transmembrane region" description="Helical" evidence="1">
    <location>
        <begin position="59"/>
        <end position="77"/>
    </location>
</feature>
<name>A0A290N0Q9_CAUVI</name>
<dbReference type="EMBL" id="CP023315">
    <property type="protein sequence ID" value="ATC33133.1"/>
    <property type="molecule type" value="Genomic_DNA"/>
</dbReference>
<evidence type="ECO:0000313" key="3">
    <source>
        <dbReference type="Proteomes" id="UP000217311"/>
    </source>
</evidence>
<dbReference type="AlphaFoldDB" id="A0A290N0Q9"/>
<feature type="transmembrane region" description="Helical" evidence="1">
    <location>
        <begin position="156"/>
        <end position="178"/>
    </location>
</feature>
<keyword evidence="1" id="KW-0472">Membrane</keyword>
<feature type="transmembrane region" description="Helical" evidence="1">
    <location>
        <begin position="26"/>
        <end position="47"/>
    </location>
</feature>
<reference evidence="3" key="1">
    <citation type="submission" date="2017-09" db="EMBL/GenBank/DDBJ databases">
        <title>Genome evolution observed in wild isolates of Caulobacter crescentus.</title>
        <authorList>
            <person name="Ely B."/>
            <person name="Wilson K."/>
            <person name="Scott D."/>
        </authorList>
    </citation>
    <scope>NUCLEOTIDE SEQUENCE [LARGE SCALE GENOMIC DNA]</scope>
    <source>
        <strain evidence="3">CB13b1a</strain>
    </source>
</reference>
<evidence type="ECO:0000256" key="1">
    <source>
        <dbReference type="SAM" id="Phobius"/>
    </source>
</evidence>
<feature type="transmembrane region" description="Helical" evidence="1">
    <location>
        <begin position="122"/>
        <end position="144"/>
    </location>
</feature>
<dbReference type="Proteomes" id="UP000217311">
    <property type="component" value="Chromosome"/>
</dbReference>
<proteinExistence type="predicted"/>
<dbReference type="RefSeq" id="WP_096052518.1">
    <property type="nucleotide sequence ID" value="NZ_CP023315.3"/>
</dbReference>
<organism evidence="2 3">
    <name type="scientific">Caulobacter vibrioides</name>
    <name type="common">Caulobacter crescentus</name>
    <dbReference type="NCBI Taxonomy" id="155892"/>
    <lineage>
        <taxon>Bacteria</taxon>
        <taxon>Pseudomonadati</taxon>
        <taxon>Pseudomonadota</taxon>
        <taxon>Alphaproteobacteria</taxon>
        <taxon>Caulobacterales</taxon>
        <taxon>Caulobacteraceae</taxon>
        <taxon>Caulobacter</taxon>
    </lineage>
</organism>
<dbReference type="Pfam" id="PF06532">
    <property type="entry name" value="NrsF"/>
    <property type="match status" value="1"/>
</dbReference>
<feature type="transmembrane region" description="Helical" evidence="1">
    <location>
        <begin position="89"/>
        <end position="110"/>
    </location>
</feature>
<sequence>MTIDETLAPTPGGAPIWSAENLPWRLAEVAAAGALGGLLMILAWLGLRPDLAAAVQTPVFWIKAGYAAVLAIGASLAACRMVRSRPWGLVPLLLAAGVAGGFLTFGLAQAMGLSPQGLASPYWSSALGCVVSILAIATPMLLFASYGLASVDPERPLLVGFAGGLACGAVADIVFGLHCAYTTFAFIAPWHTAGMVTCGVAGLLLLSLFARVRRARAASDLIDPIKSDQKDPVSRV</sequence>